<name>A0A7K1G895_9FLAO</name>
<dbReference type="GO" id="GO:0032259">
    <property type="term" value="P:methylation"/>
    <property type="evidence" value="ECO:0007669"/>
    <property type="project" value="UniProtKB-KW"/>
</dbReference>
<dbReference type="GO" id="GO:0005829">
    <property type="term" value="C:cytosol"/>
    <property type="evidence" value="ECO:0007669"/>
    <property type="project" value="TreeGrafter"/>
</dbReference>
<dbReference type="InterPro" id="IPR029026">
    <property type="entry name" value="tRNA_m1G_MTases_N"/>
</dbReference>
<dbReference type="GO" id="GO:0003723">
    <property type="term" value="F:RNA binding"/>
    <property type="evidence" value="ECO:0007669"/>
    <property type="project" value="InterPro"/>
</dbReference>
<dbReference type="InterPro" id="IPR004441">
    <property type="entry name" value="rRNA_MeTrfase_TrmH"/>
</dbReference>
<evidence type="ECO:0000313" key="5">
    <source>
        <dbReference type="Proteomes" id="UP000447545"/>
    </source>
</evidence>
<dbReference type="Gene3D" id="3.40.1280.10">
    <property type="match status" value="1"/>
</dbReference>
<comment type="caution">
    <text evidence="4">The sequence shown here is derived from an EMBL/GenBank/DDBJ whole genome shotgun (WGS) entry which is preliminary data.</text>
</comment>
<dbReference type="PANTHER" id="PTHR46429:SF1">
    <property type="entry name" value="23S RRNA (GUANOSINE-2'-O-)-METHYLTRANSFERASE RLMB"/>
    <property type="match status" value="1"/>
</dbReference>
<dbReference type="GO" id="GO:0006396">
    <property type="term" value="P:RNA processing"/>
    <property type="evidence" value="ECO:0007669"/>
    <property type="project" value="InterPro"/>
</dbReference>
<dbReference type="Proteomes" id="UP000447545">
    <property type="component" value="Unassembled WGS sequence"/>
</dbReference>
<organism evidence="4 5">
    <name type="scientific">Winogradskyella ouciana</name>
    <dbReference type="NCBI Taxonomy" id="2608631"/>
    <lineage>
        <taxon>Bacteria</taxon>
        <taxon>Pseudomonadati</taxon>
        <taxon>Bacteroidota</taxon>
        <taxon>Flavobacteriia</taxon>
        <taxon>Flavobacteriales</taxon>
        <taxon>Flavobacteriaceae</taxon>
        <taxon>Winogradskyella</taxon>
    </lineage>
</organism>
<keyword evidence="2 4" id="KW-0808">Transferase</keyword>
<dbReference type="AlphaFoldDB" id="A0A7K1G895"/>
<dbReference type="PANTHER" id="PTHR46429">
    <property type="entry name" value="23S RRNA (GUANOSINE-2'-O-)-METHYLTRANSFERASE RLMB"/>
    <property type="match status" value="1"/>
</dbReference>
<sequence>MQLTHYTSNFKKVKHPITLVCDNITNAPNIGSLFRTADAFGIEQIIFCGDNIPLGKRMTKTSRSTEKYVNYSVEANINEVIKNFKATNHFIIALEITESSTELSQFTLETNQSIVLVLGDENFGISEHVIKLCDAILHINMYGNNSSMNVVQATSIALYELTKQLNL</sequence>
<accession>A0A7K1G895</accession>
<evidence type="ECO:0000256" key="2">
    <source>
        <dbReference type="ARBA" id="ARBA00022679"/>
    </source>
</evidence>
<dbReference type="EMBL" id="WJYA01000002">
    <property type="protein sequence ID" value="MTE25506.1"/>
    <property type="molecule type" value="Genomic_DNA"/>
</dbReference>
<proteinExistence type="predicted"/>
<dbReference type="GO" id="GO:0008173">
    <property type="term" value="F:RNA methyltransferase activity"/>
    <property type="evidence" value="ECO:0007669"/>
    <property type="project" value="InterPro"/>
</dbReference>
<keyword evidence="1 4" id="KW-0489">Methyltransferase</keyword>
<feature type="domain" description="tRNA/rRNA methyltransferase SpoU type" evidence="3">
    <location>
        <begin position="17"/>
        <end position="159"/>
    </location>
</feature>
<keyword evidence="5" id="KW-1185">Reference proteome</keyword>
<evidence type="ECO:0000313" key="4">
    <source>
        <dbReference type="EMBL" id="MTE25506.1"/>
    </source>
</evidence>
<evidence type="ECO:0000256" key="1">
    <source>
        <dbReference type="ARBA" id="ARBA00022603"/>
    </source>
</evidence>
<dbReference type="Pfam" id="PF00588">
    <property type="entry name" value="SpoU_methylase"/>
    <property type="match status" value="1"/>
</dbReference>
<protein>
    <submittedName>
        <fullName evidence="4">TrmH family RNA methyltransferase</fullName>
    </submittedName>
</protein>
<dbReference type="InterPro" id="IPR001537">
    <property type="entry name" value="SpoU_MeTrfase"/>
</dbReference>
<dbReference type="CDD" id="cd18082">
    <property type="entry name" value="SpoU-like_family"/>
    <property type="match status" value="1"/>
</dbReference>
<dbReference type="RefSeq" id="WP_155087351.1">
    <property type="nucleotide sequence ID" value="NZ_WJYA01000002.1"/>
</dbReference>
<dbReference type="InterPro" id="IPR029028">
    <property type="entry name" value="Alpha/beta_knot_MTases"/>
</dbReference>
<dbReference type="SUPFAM" id="SSF75217">
    <property type="entry name" value="alpha/beta knot"/>
    <property type="match status" value="1"/>
</dbReference>
<evidence type="ECO:0000259" key="3">
    <source>
        <dbReference type="Pfam" id="PF00588"/>
    </source>
</evidence>
<reference evidence="4 5" key="1">
    <citation type="submission" date="2019-11" db="EMBL/GenBank/DDBJ databases">
        <title>Winogradskyella ouciana sp. nov., isolated from the hadal seawater of the Mariana Trench.</title>
        <authorList>
            <person name="Liu R."/>
        </authorList>
    </citation>
    <scope>NUCLEOTIDE SEQUENCE [LARGE SCALE GENOMIC DNA]</scope>
    <source>
        <strain evidence="4 5">ZXX205</strain>
    </source>
</reference>
<gene>
    <name evidence="4" type="ORF">F1003_01075</name>
</gene>